<keyword evidence="3" id="KW-0804">Transcription</keyword>
<dbReference type="AlphaFoldDB" id="A0A2A4B8H4"/>
<name>A0A2A4B8H4_9SPHN</name>
<dbReference type="InterPro" id="IPR028082">
    <property type="entry name" value="Peripla_BP_I"/>
</dbReference>
<evidence type="ECO:0000256" key="1">
    <source>
        <dbReference type="ARBA" id="ARBA00023015"/>
    </source>
</evidence>
<evidence type="ECO:0000256" key="3">
    <source>
        <dbReference type="ARBA" id="ARBA00023163"/>
    </source>
</evidence>
<dbReference type="Pfam" id="PF00356">
    <property type="entry name" value="LacI"/>
    <property type="match status" value="1"/>
</dbReference>
<reference evidence="5 6" key="1">
    <citation type="submission" date="2017-09" db="EMBL/GenBank/DDBJ databases">
        <title>Sphingomonas spermidinifaciens 9NM-10, whole genome shotgun sequence.</title>
        <authorList>
            <person name="Feng G."/>
            <person name="Zhu H."/>
        </authorList>
    </citation>
    <scope>NUCLEOTIDE SEQUENCE [LARGE SCALE GENOMIC DNA]</scope>
    <source>
        <strain evidence="5 6">9NM-10</strain>
    </source>
</reference>
<dbReference type="CDD" id="cd01392">
    <property type="entry name" value="HTH_LacI"/>
    <property type="match status" value="1"/>
</dbReference>
<dbReference type="Gene3D" id="3.40.50.2300">
    <property type="match status" value="2"/>
</dbReference>
<dbReference type="PANTHER" id="PTHR30146">
    <property type="entry name" value="LACI-RELATED TRANSCRIPTIONAL REPRESSOR"/>
    <property type="match status" value="1"/>
</dbReference>
<proteinExistence type="predicted"/>
<protein>
    <submittedName>
        <fullName evidence="5">LacI family transcriptional regulator</fullName>
    </submittedName>
</protein>
<dbReference type="PROSITE" id="PS00356">
    <property type="entry name" value="HTH_LACI_1"/>
    <property type="match status" value="1"/>
</dbReference>
<feature type="domain" description="HTH lacI-type" evidence="4">
    <location>
        <begin position="15"/>
        <end position="69"/>
    </location>
</feature>
<dbReference type="OrthoDB" id="8433438at2"/>
<organism evidence="5 6">
    <name type="scientific">Sphingomonas spermidinifaciens</name>
    <dbReference type="NCBI Taxonomy" id="1141889"/>
    <lineage>
        <taxon>Bacteria</taxon>
        <taxon>Pseudomonadati</taxon>
        <taxon>Pseudomonadota</taxon>
        <taxon>Alphaproteobacteria</taxon>
        <taxon>Sphingomonadales</taxon>
        <taxon>Sphingomonadaceae</taxon>
        <taxon>Sphingomonas</taxon>
    </lineage>
</organism>
<keyword evidence="2" id="KW-0238">DNA-binding</keyword>
<dbReference type="SMART" id="SM00354">
    <property type="entry name" value="HTH_LACI"/>
    <property type="match status" value="1"/>
</dbReference>
<dbReference type="Pfam" id="PF13377">
    <property type="entry name" value="Peripla_BP_3"/>
    <property type="match status" value="1"/>
</dbReference>
<dbReference type="GO" id="GO:0000976">
    <property type="term" value="F:transcription cis-regulatory region binding"/>
    <property type="evidence" value="ECO:0007669"/>
    <property type="project" value="TreeGrafter"/>
</dbReference>
<dbReference type="EMBL" id="NWMW01000001">
    <property type="protein sequence ID" value="PCD04089.1"/>
    <property type="molecule type" value="Genomic_DNA"/>
</dbReference>
<dbReference type="InterPro" id="IPR046335">
    <property type="entry name" value="LacI/GalR-like_sensor"/>
</dbReference>
<comment type="caution">
    <text evidence="5">The sequence shown here is derived from an EMBL/GenBank/DDBJ whole genome shotgun (WGS) entry which is preliminary data.</text>
</comment>
<dbReference type="SUPFAM" id="SSF47413">
    <property type="entry name" value="lambda repressor-like DNA-binding domains"/>
    <property type="match status" value="1"/>
</dbReference>
<gene>
    <name evidence="5" type="ORF">COC42_07235</name>
</gene>
<evidence type="ECO:0000256" key="2">
    <source>
        <dbReference type="ARBA" id="ARBA00023125"/>
    </source>
</evidence>
<dbReference type="Proteomes" id="UP000218366">
    <property type="component" value="Unassembled WGS sequence"/>
</dbReference>
<keyword evidence="6" id="KW-1185">Reference proteome</keyword>
<dbReference type="RefSeq" id="WP_096342484.1">
    <property type="nucleotide sequence ID" value="NZ_NWMW01000001.1"/>
</dbReference>
<dbReference type="PROSITE" id="PS50932">
    <property type="entry name" value="HTH_LACI_2"/>
    <property type="match status" value="1"/>
</dbReference>
<evidence type="ECO:0000313" key="5">
    <source>
        <dbReference type="EMBL" id="PCD04089.1"/>
    </source>
</evidence>
<dbReference type="InterPro" id="IPR010982">
    <property type="entry name" value="Lambda_DNA-bd_dom_sf"/>
</dbReference>
<accession>A0A2A4B8H4</accession>
<evidence type="ECO:0000259" key="4">
    <source>
        <dbReference type="PROSITE" id="PS50932"/>
    </source>
</evidence>
<evidence type="ECO:0000313" key="6">
    <source>
        <dbReference type="Proteomes" id="UP000218366"/>
    </source>
</evidence>
<dbReference type="InterPro" id="IPR000843">
    <property type="entry name" value="HTH_LacI"/>
</dbReference>
<dbReference type="GO" id="GO:0003700">
    <property type="term" value="F:DNA-binding transcription factor activity"/>
    <property type="evidence" value="ECO:0007669"/>
    <property type="project" value="TreeGrafter"/>
</dbReference>
<keyword evidence="1" id="KW-0805">Transcription regulation</keyword>
<dbReference type="PANTHER" id="PTHR30146:SF120">
    <property type="entry name" value="ALANINE RACEMASE"/>
    <property type="match status" value="1"/>
</dbReference>
<dbReference type="SUPFAM" id="SSF53822">
    <property type="entry name" value="Periplasmic binding protein-like I"/>
    <property type="match status" value="1"/>
</dbReference>
<sequence length="343" mass="37260">MSKSHEPTGVTPRVRTIADLARLAGVTAGTVSRALAGKELISLETRERIQKLADEHGFRPNQMARRLRTQRTGVIGVVVPLGHERRQHLSDPFFMTLLGHLADALTENGYDLMLSRIIPDADDWLERIVTSGMLDGVLLIGQSDQFEAIERVAAGYRPLVVWGSTLPGQVHCAVGVDNRLGGRLAAERLVARGRRRLAFLGEIRTLELIERHRGVCDALADAGLEPPLQLDTHLASDIMADEIAAHVGRLLPGYDGIVAASDVIAMRTIRALVDQGVAVPERIAVTGFDDLPLAESMVPRLTTVRQDLVRGGRAMVDALFARIAGRDAPSLEMAPELIVRDSA</sequence>
<dbReference type="Gene3D" id="1.10.260.40">
    <property type="entry name" value="lambda repressor-like DNA-binding domains"/>
    <property type="match status" value="1"/>
</dbReference>